<evidence type="ECO:0000256" key="5">
    <source>
        <dbReference type="ARBA" id="ARBA00022801"/>
    </source>
</evidence>
<dbReference type="Proteomes" id="UP000693672">
    <property type="component" value="Unassembled WGS sequence"/>
</dbReference>
<evidence type="ECO:0000256" key="4">
    <source>
        <dbReference type="ARBA" id="ARBA00022729"/>
    </source>
</evidence>
<evidence type="ECO:0000256" key="1">
    <source>
        <dbReference type="ARBA" id="ARBA00001913"/>
    </source>
</evidence>
<evidence type="ECO:0000259" key="7">
    <source>
        <dbReference type="Pfam" id="PF00884"/>
    </source>
</evidence>
<dbReference type="PANTHER" id="PTHR42693:SF42">
    <property type="entry name" value="ARYLSULFATASE G"/>
    <property type="match status" value="1"/>
</dbReference>
<dbReference type="PROSITE" id="PS00523">
    <property type="entry name" value="SULFATASE_1"/>
    <property type="match status" value="1"/>
</dbReference>
<protein>
    <submittedName>
        <fullName evidence="8">N-acetylgalactosamine-6-O-sulfatase</fullName>
        <ecNumber evidence="8">3.1.6.-</ecNumber>
    </submittedName>
</protein>
<gene>
    <name evidence="8" type="ORF">PAESOLCIP111_01006</name>
</gene>
<proteinExistence type="inferred from homology"/>
<keyword evidence="3" id="KW-0479">Metal-binding</keyword>
<dbReference type="AlphaFoldDB" id="A0A916JX68"/>
<dbReference type="RefSeq" id="WP_218090832.1">
    <property type="nucleotide sequence ID" value="NZ_CAJVAS010000003.1"/>
</dbReference>
<dbReference type="PANTHER" id="PTHR42693">
    <property type="entry name" value="ARYLSULFATASE FAMILY MEMBER"/>
    <property type="match status" value="1"/>
</dbReference>
<dbReference type="Pfam" id="PF00884">
    <property type="entry name" value="Sulfatase"/>
    <property type="match status" value="1"/>
</dbReference>
<feature type="domain" description="Sulfatase N-terminal" evidence="7">
    <location>
        <begin position="11"/>
        <end position="354"/>
    </location>
</feature>
<dbReference type="CDD" id="cd16144">
    <property type="entry name" value="ARS_like"/>
    <property type="match status" value="1"/>
</dbReference>
<reference evidence="8" key="1">
    <citation type="submission" date="2021-06" db="EMBL/GenBank/DDBJ databases">
        <authorList>
            <person name="Criscuolo A."/>
        </authorList>
    </citation>
    <scope>NUCLEOTIDE SEQUENCE</scope>
    <source>
        <strain evidence="8">CIP111600</strain>
    </source>
</reference>
<evidence type="ECO:0000256" key="3">
    <source>
        <dbReference type="ARBA" id="ARBA00022723"/>
    </source>
</evidence>
<dbReference type="GO" id="GO:0004065">
    <property type="term" value="F:arylsulfatase activity"/>
    <property type="evidence" value="ECO:0007669"/>
    <property type="project" value="TreeGrafter"/>
</dbReference>
<name>A0A916JX68_9BACL</name>
<comment type="caution">
    <text evidence="8">The sequence shown here is derived from an EMBL/GenBank/DDBJ whole genome shotgun (WGS) entry which is preliminary data.</text>
</comment>
<accession>A0A916JX68</accession>
<keyword evidence="9" id="KW-1185">Reference proteome</keyword>
<dbReference type="EC" id="3.1.6.-" evidence="8"/>
<evidence type="ECO:0000313" key="8">
    <source>
        <dbReference type="EMBL" id="CAG7607896.1"/>
    </source>
</evidence>
<dbReference type="GO" id="GO:0046872">
    <property type="term" value="F:metal ion binding"/>
    <property type="evidence" value="ECO:0007669"/>
    <property type="project" value="UniProtKB-KW"/>
</dbReference>
<keyword evidence="5 8" id="KW-0378">Hydrolase</keyword>
<comment type="similarity">
    <text evidence="2">Belongs to the sulfatase family.</text>
</comment>
<organism evidence="8 9">
    <name type="scientific">Paenibacillus solanacearum</name>
    <dbReference type="NCBI Taxonomy" id="2048548"/>
    <lineage>
        <taxon>Bacteria</taxon>
        <taxon>Bacillati</taxon>
        <taxon>Bacillota</taxon>
        <taxon>Bacilli</taxon>
        <taxon>Bacillales</taxon>
        <taxon>Paenibacillaceae</taxon>
        <taxon>Paenibacillus</taxon>
    </lineage>
</organism>
<evidence type="ECO:0000256" key="2">
    <source>
        <dbReference type="ARBA" id="ARBA00008779"/>
    </source>
</evidence>
<sequence length="471" mass="53224">MNIVNFETNKPNIIFILVDDLGWGELGCYGNLYNETPYLDEMARQGMRFTTAYASAPVCSPSRAGLLTGQVPPRNGITDYLRPDSEWYLPLNPELTSFADHELPDDTGFRLDPNSVTMAQMFQKASYHTGIIGKWHLSGYDEQGVKFGPDQYGFDEVILSEQVGIAGGSYFHPYVRVDPSIEPVLGENEYLVDRMNYEAVEFIRRNQSEPFFLYLSHYAVHTALAGKPDMVEHFMRKESGREELGEPLNRTKRDNPVLAAMLKSVDEGVGMIRQTLEALGLDRNTLIVFTSDNGGETKITVNGHLRGGKSMTYEGGLRVPLVVSWPEGIPGGMVRSEPTINLDFYPTFADVIGYDIPAHQLIDGVSIHSLLQGEEPEEHQRERQFYWHYPLDQNHFLGGRSSVANRTGEWKLIEFLDDRSAELYNLLTDETESVNLAEQEPEQRRKQHALIKEWLEEVRGIIPPSQGTADE</sequence>
<comment type="cofactor">
    <cofactor evidence="1">
        <name>Ca(2+)</name>
        <dbReference type="ChEBI" id="CHEBI:29108"/>
    </cofactor>
</comment>
<dbReference type="InterPro" id="IPR050738">
    <property type="entry name" value="Sulfatase"/>
</dbReference>
<evidence type="ECO:0000313" key="9">
    <source>
        <dbReference type="Proteomes" id="UP000693672"/>
    </source>
</evidence>
<dbReference type="InterPro" id="IPR024607">
    <property type="entry name" value="Sulfatase_CS"/>
</dbReference>
<dbReference type="InterPro" id="IPR000917">
    <property type="entry name" value="Sulfatase_N"/>
</dbReference>
<dbReference type="EMBL" id="CAJVAS010000003">
    <property type="protein sequence ID" value="CAG7607896.1"/>
    <property type="molecule type" value="Genomic_DNA"/>
</dbReference>
<keyword evidence="4" id="KW-0732">Signal</keyword>
<keyword evidence="6" id="KW-0106">Calcium</keyword>
<evidence type="ECO:0000256" key="6">
    <source>
        <dbReference type="ARBA" id="ARBA00022837"/>
    </source>
</evidence>